<evidence type="ECO:0000313" key="10">
    <source>
        <dbReference type="Proteomes" id="UP000014074"/>
    </source>
</evidence>
<dbReference type="InterPro" id="IPR028889">
    <property type="entry name" value="USP"/>
</dbReference>
<dbReference type="Gene3D" id="3.90.70.10">
    <property type="entry name" value="Cysteine proteinases"/>
    <property type="match status" value="2"/>
</dbReference>
<dbReference type="SUPFAM" id="SSF54001">
    <property type="entry name" value="Cysteine proteinases"/>
    <property type="match status" value="1"/>
</dbReference>
<dbReference type="InterPro" id="IPR018200">
    <property type="entry name" value="USP_CS"/>
</dbReference>
<keyword evidence="6" id="KW-0788">Thiol protease</keyword>
<proteinExistence type="predicted"/>
<dbReference type="InterPro" id="IPR001394">
    <property type="entry name" value="Peptidase_C19_UCH"/>
</dbReference>
<accession>R8BRH3</accession>
<name>R8BRH3_PHAM7</name>
<dbReference type="InterPro" id="IPR044635">
    <property type="entry name" value="UBP14-like"/>
</dbReference>
<dbReference type="RefSeq" id="XP_007913242.1">
    <property type="nucleotide sequence ID" value="XM_007915051.1"/>
</dbReference>
<dbReference type="PROSITE" id="PS50235">
    <property type="entry name" value="USP_3"/>
    <property type="match status" value="1"/>
</dbReference>
<dbReference type="EC" id="3.4.19.12" evidence="2"/>
<gene>
    <name evidence="9" type="ORF">UCRPA7_2495</name>
</gene>
<dbReference type="EMBL" id="KB932935">
    <property type="protein sequence ID" value="EOO01972.1"/>
    <property type="molecule type" value="Genomic_DNA"/>
</dbReference>
<dbReference type="HOGENOM" id="CLU_003155_0_0_1"/>
<evidence type="ECO:0000256" key="4">
    <source>
        <dbReference type="ARBA" id="ARBA00022786"/>
    </source>
</evidence>
<evidence type="ECO:0000313" key="9">
    <source>
        <dbReference type="EMBL" id="EOO01972.1"/>
    </source>
</evidence>
<dbReference type="PROSITE" id="PS00973">
    <property type="entry name" value="USP_2"/>
    <property type="match status" value="1"/>
</dbReference>
<dbReference type="GO" id="GO:0004843">
    <property type="term" value="F:cysteine-type deubiquitinase activity"/>
    <property type="evidence" value="ECO:0007669"/>
    <property type="project" value="UniProtKB-EC"/>
</dbReference>
<dbReference type="GO" id="GO:0061136">
    <property type="term" value="P:regulation of proteasomal protein catabolic process"/>
    <property type="evidence" value="ECO:0007669"/>
    <property type="project" value="TreeGrafter"/>
</dbReference>
<dbReference type="AlphaFoldDB" id="R8BRH3"/>
<comment type="catalytic activity">
    <reaction evidence="1">
        <text>Thiol-dependent hydrolysis of ester, thioester, amide, peptide and isopeptide bonds formed by the C-terminal Gly of ubiquitin (a 76-residue protein attached to proteins as an intracellular targeting signal).</text>
        <dbReference type="EC" id="3.4.19.12"/>
    </reaction>
</comment>
<protein>
    <recommendedName>
        <fullName evidence="2">ubiquitinyl hydrolase 1</fullName>
        <ecNumber evidence="2">3.4.19.12</ecNumber>
    </recommendedName>
</protein>
<keyword evidence="4" id="KW-0833">Ubl conjugation pathway</keyword>
<dbReference type="InterPro" id="IPR038765">
    <property type="entry name" value="Papain-like_cys_pep_sf"/>
</dbReference>
<dbReference type="Pfam" id="PF13446">
    <property type="entry name" value="RPT"/>
    <property type="match status" value="1"/>
</dbReference>
<dbReference type="eggNOG" id="KOG1863">
    <property type="taxonomic scope" value="Eukaryota"/>
</dbReference>
<dbReference type="Proteomes" id="UP000014074">
    <property type="component" value="Unassembled WGS sequence"/>
</dbReference>
<sequence>MTIEVTEPRIPGYWADKLVNRESSLNRLHKLLLEDPARFQELNSADKINRLLPINYLQQYLTDVCFPLQKNSDGTRTIVARLEQPLKVALRNKILQTCFGVEFDDLFRLMEFDLNEDGDYMLIPRLEVRTTDWELPNTRRAYFESLKLEADMLCEQEGIAPSPSREGGRLPVQNTPNLEKILYRLLAVTTAETSAKSQLDQYNPQDFDTLGANITTHESLLWFACRAQGQNKPSMRSAVFEALKRVSDGRVHNSEELRKYLEEEEFELAKLQSLQEAQPPISDALSEAYRSFGIDQHSLNDDYILNVFRTYMDSAQSPIVKIKHRQNLLTIGRARDSKPMIEEALALTRDEARNILAQDVSDDVDPTVVIMLANIRVDDLGTNAKPMIAASLRVFSEIYPPYKREYIELAAQLDPEGHSWLLATLDNDANDQEEEVNLNIPPGLYNIRNTCYLNSILQYFNTINPVRDVVLNKDRFRLENTDENRSSRRLGGTGSRLTKGEALLAQAFIDELHNLFTELQASRGKGVTPKQRLAIAALKTAEQLSKPPRSRAQGPDVGPANGSYPAPPPLPARPSPMPPVLSAHNSSTGPTVTVNPVPEHLETASNVSSQTLVNQPDDEDHTYINLSHNATADEEAATTTPSSSQAGLANTSSEKNAIVELRHGLHASSNESKNVVGVDEDAKMEDAPAENDDCVEDNILANLNDISEKGTDQNDVEEVMGNILEHLQAALKPTGTDEATGFQTDLITETFYWTAAKYLREVDVSGKSNTPYRRSIEPSRWITAFPAKGGDIDLYTALDSSFDQEFQEGGFEQFTSIAQASPIVHIYLQRSQSEAGVSGRNNNIVQIPEVLYLDRYMEAAEGTDLFKRRERSWNIKRLLQELENSSASKIEVPSASKNASKIDEPDYEVIDHFTDLTQHRYRLHAVICHGGNLTSGHYWVFIYDFEENLWRRYNDEKVIVEEDSTKVLAELNSSSSPYYIAYVRESDVHELVSVPRRLAALQKLNPSTQDIEMQDVHVEHVEDGDEPPPYTPDLA</sequence>
<organism evidence="9 10">
    <name type="scientific">Phaeoacremonium minimum (strain UCR-PA7)</name>
    <name type="common">Esca disease fungus</name>
    <name type="synonym">Togninia minima</name>
    <dbReference type="NCBI Taxonomy" id="1286976"/>
    <lineage>
        <taxon>Eukaryota</taxon>
        <taxon>Fungi</taxon>
        <taxon>Dikarya</taxon>
        <taxon>Ascomycota</taxon>
        <taxon>Pezizomycotina</taxon>
        <taxon>Sordariomycetes</taxon>
        <taxon>Sordariomycetidae</taxon>
        <taxon>Togniniales</taxon>
        <taxon>Togniniaceae</taxon>
        <taxon>Phaeoacremonium</taxon>
    </lineage>
</organism>
<feature type="compositionally biased region" description="Polar residues" evidence="7">
    <location>
        <begin position="583"/>
        <end position="594"/>
    </location>
</feature>
<keyword evidence="5 9" id="KW-0378">Hydrolase</keyword>
<feature type="compositionally biased region" description="Polar residues" evidence="7">
    <location>
        <begin position="641"/>
        <end position="651"/>
    </location>
</feature>
<dbReference type="KEGG" id="tmn:UCRPA7_2495"/>
<evidence type="ECO:0000256" key="5">
    <source>
        <dbReference type="ARBA" id="ARBA00022801"/>
    </source>
</evidence>
<dbReference type="PANTHER" id="PTHR43982:SF6">
    <property type="entry name" value="UBIQUITIN CARBOXYL-TERMINAL HYDROLASE 2-RELATED"/>
    <property type="match status" value="1"/>
</dbReference>
<evidence type="ECO:0000256" key="7">
    <source>
        <dbReference type="SAM" id="MobiDB-lite"/>
    </source>
</evidence>
<dbReference type="GeneID" id="19322749"/>
<evidence type="ECO:0000256" key="1">
    <source>
        <dbReference type="ARBA" id="ARBA00000707"/>
    </source>
</evidence>
<evidence type="ECO:0000256" key="2">
    <source>
        <dbReference type="ARBA" id="ARBA00012759"/>
    </source>
</evidence>
<evidence type="ECO:0000256" key="3">
    <source>
        <dbReference type="ARBA" id="ARBA00022670"/>
    </source>
</evidence>
<dbReference type="InterPro" id="IPR025305">
    <property type="entry name" value="UCH_repeat_domain"/>
</dbReference>
<feature type="compositionally biased region" description="Pro residues" evidence="7">
    <location>
        <begin position="565"/>
        <end position="579"/>
    </location>
</feature>
<dbReference type="GO" id="GO:0070628">
    <property type="term" value="F:proteasome binding"/>
    <property type="evidence" value="ECO:0007669"/>
    <property type="project" value="TreeGrafter"/>
</dbReference>
<dbReference type="OrthoDB" id="2420415at2759"/>
<reference evidence="10" key="1">
    <citation type="journal article" date="2013" name="Genome Announc.">
        <title>Draft genome sequence of the ascomycete Phaeoacremonium aleophilum strain UCR-PA7, a causal agent of the esca disease complex in grapevines.</title>
        <authorList>
            <person name="Blanco-Ulate B."/>
            <person name="Rolshausen P."/>
            <person name="Cantu D."/>
        </authorList>
    </citation>
    <scope>NUCLEOTIDE SEQUENCE [LARGE SCALE GENOMIC DNA]</scope>
    <source>
        <strain evidence="10">UCR-PA7</strain>
    </source>
</reference>
<evidence type="ECO:0000259" key="8">
    <source>
        <dbReference type="PROSITE" id="PS50235"/>
    </source>
</evidence>
<evidence type="ECO:0000256" key="6">
    <source>
        <dbReference type="ARBA" id="ARBA00022807"/>
    </source>
</evidence>
<keyword evidence="3" id="KW-0645">Protease</keyword>
<feature type="region of interest" description="Disordered" evidence="7">
    <location>
        <begin position="540"/>
        <end position="596"/>
    </location>
</feature>
<dbReference type="GO" id="GO:0043161">
    <property type="term" value="P:proteasome-mediated ubiquitin-dependent protein catabolic process"/>
    <property type="evidence" value="ECO:0007669"/>
    <property type="project" value="InterPro"/>
</dbReference>
<keyword evidence="10" id="KW-1185">Reference proteome</keyword>
<dbReference type="GO" id="GO:0016579">
    <property type="term" value="P:protein deubiquitination"/>
    <property type="evidence" value="ECO:0007669"/>
    <property type="project" value="InterPro"/>
</dbReference>
<dbReference type="Pfam" id="PF00443">
    <property type="entry name" value="UCH"/>
    <property type="match status" value="1"/>
</dbReference>
<dbReference type="PANTHER" id="PTHR43982">
    <property type="entry name" value="UBIQUITIN CARBOXYL-TERMINAL HYDROLASE"/>
    <property type="match status" value="1"/>
</dbReference>
<feature type="domain" description="USP" evidence="8">
    <location>
        <begin position="442"/>
        <end position="985"/>
    </location>
</feature>
<feature type="region of interest" description="Disordered" evidence="7">
    <location>
        <begin position="632"/>
        <end position="651"/>
    </location>
</feature>